<evidence type="ECO:0000313" key="2">
    <source>
        <dbReference type="Proteomes" id="UP000245368"/>
    </source>
</evidence>
<reference evidence="1 2" key="1">
    <citation type="submission" date="2018-05" db="EMBL/GenBank/DDBJ databases">
        <title>Complete Genome Sequence of Deinococcus sp. strain 17bor-2.</title>
        <authorList>
            <person name="Srinivasan S."/>
        </authorList>
    </citation>
    <scope>NUCLEOTIDE SEQUENCE [LARGE SCALE GENOMIC DNA]</scope>
    <source>
        <strain evidence="1 2">17bor-2</strain>
    </source>
</reference>
<keyword evidence="2" id="KW-1185">Reference proteome</keyword>
<organism evidence="1 2">
    <name type="scientific">Deinococcus irradiatisoli</name>
    <dbReference type="NCBI Taxonomy" id="2202254"/>
    <lineage>
        <taxon>Bacteria</taxon>
        <taxon>Thermotogati</taxon>
        <taxon>Deinococcota</taxon>
        <taxon>Deinococci</taxon>
        <taxon>Deinococcales</taxon>
        <taxon>Deinococcaceae</taxon>
        <taxon>Deinococcus</taxon>
    </lineage>
</organism>
<dbReference type="KEGG" id="dez:DKM44_02260"/>
<dbReference type="RefSeq" id="WP_109825048.1">
    <property type="nucleotide sequence ID" value="NZ_CP029494.1"/>
</dbReference>
<sequence>MTMQPIYPHVYSDILAPEEVQAHLQGMVERFVSTFTSGTIAQFSVNHSTTALEDGRILVTLMITGMFLPHNAEAHQDAIQPTQN</sequence>
<name>A0A2Z3JFE2_9DEIO</name>
<evidence type="ECO:0000313" key="1">
    <source>
        <dbReference type="EMBL" id="AWN22201.1"/>
    </source>
</evidence>
<dbReference type="Proteomes" id="UP000245368">
    <property type="component" value="Chromosome"/>
</dbReference>
<accession>A0A2Z3JFE2</accession>
<dbReference type="AlphaFoldDB" id="A0A2Z3JFE2"/>
<proteinExistence type="predicted"/>
<protein>
    <submittedName>
        <fullName evidence="1">Uncharacterized protein</fullName>
    </submittedName>
</protein>
<gene>
    <name evidence="1" type="ORF">DKM44_02260</name>
</gene>
<dbReference type="EMBL" id="CP029494">
    <property type="protein sequence ID" value="AWN22201.1"/>
    <property type="molecule type" value="Genomic_DNA"/>
</dbReference>